<feature type="compositionally biased region" description="Pro residues" evidence="3">
    <location>
        <begin position="1"/>
        <end position="11"/>
    </location>
</feature>
<dbReference type="GO" id="GO:0030313">
    <property type="term" value="C:cell envelope"/>
    <property type="evidence" value="ECO:0007669"/>
    <property type="project" value="UniProtKB-SubCell"/>
</dbReference>
<dbReference type="RefSeq" id="WP_083640258.1">
    <property type="nucleotide sequence ID" value="NZ_FSRU01000001.1"/>
</dbReference>
<dbReference type="InterPro" id="IPR050465">
    <property type="entry name" value="UPF0194_transport"/>
</dbReference>
<evidence type="ECO:0000313" key="4">
    <source>
        <dbReference type="EMBL" id="SIO14813.1"/>
    </source>
</evidence>
<dbReference type="PANTHER" id="PTHR32347:SF23">
    <property type="entry name" value="BLL5650 PROTEIN"/>
    <property type="match status" value="1"/>
</dbReference>
<comment type="subcellular location">
    <subcellularLocation>
        <location evidence="1">Cell envelope</location>
    </subcellularLocation>
</comment>
<evidence type="ECO:0000256" key="3">
    <source>
        <dbReference type="SAM" id="MobiDB-lite"/>
    </source>
</evidence>
<protein>
    <submittedName>
        <fullName evidence="4">Barrel-sandwich domain of CusB or HlyD membrane-fusion</fullName>
    </submittedName>
</protein>
<feature type="region of interest" description="Disordered" evidence="3">
    <location>
        <begin position="1"/>
        <end position="24"/>
    </location>
</feature>
<dbReference type="Gene3D" id="1.10.287.470">
    <property type="entry name" value="Helix hairpin bin"/>
    <property type="match status" value="1"/>
</dbReference>
<dbReference type="OrthoDB" id="9763546at2"/>
<reference evidence="4 5" key="1">
    <citation type="submission" date="2016-11" db="EMBL/GenBank/DDBJ databases">
        <authorList>
            <person name="Jaros S."/>
            <person name="Januszkiewicz K."/>
            <person name="Wedrychowicz H."/>
        </authorList>
    </citation>
    <scope>NUCLEOTIDE SEQUENCE [LARGE SCALE GENOMIC DNA]</scope>
    <source>
        <strain evidence="4 5">GAS95</strain>
    </source>
</reference>
<dbReference type="EMBL" id="FSRU01000001">
    <property type="protein sequence ID" value="SIO14813.1"/>
    <property type="molecule type" value="Genomic_DNA"/>
</dbReference>
<dbReference type="PANTHER" id="PTHR32347">
    <property type="entry name" value="EFFLUX SYSTEM COMPONENT YKNX-RELATED"/>
    <property type="match status" value="1"/>
</dbReference>
<dbReference type="AlphaFoldDB" id="A0A1N6H4Y2"/>
<evidence type="ECO:0000256" key="2">
    <source>
        <dbReference type="ARBA" id="ARBA00023054"/>
    </source>
</evidence>
<organism evidence="4 5">
    <name type="scientific">Paraburkholderia phenazinium</name>
    <dbReference type="NCBI Taxonomy" id="60549"/>
    <lineage>
        <taxon>Bacteria</taxon>
        <taxon>Pseudomonadati</taxon>
        <taxon>Pseudomonadota</taxon>
        <taxon>Betaproteobacteria</taxon>
        <taxon>Burkholderiales</taxon>
        <taxon>Burkholderiaceae</taxon>
        <taxon>Paraburkholderia</taxon>
    </lineage>
</organism>
<sequence length="493" mass="53257">MPSTPASPPPEASDRTGRAAHADASPNVRIDAQQLALLWQLASRARAAKSEATLGFTIVNETLALVPYRQAAWWRGTAPGSVAAVSGLPQSDPNAPYVQWLGALCRVLARAPGVGVADATLHEPGDASVPLPEGPRPFTAADLGDEGATHVAQEWQAWWPAHGLWLPLVDREGRRLGGLAFAREAPWTPTECALLGELAQVWGHAFAAFGPQPSWFERARVLLRPGRQQRRVLIALALVCVIPLRLSVLAPAEVTPKDPFVVRAPLDGVIDRLYVQPNQPVTAGTPLLGLDATTLQSRYALARKDFDTAQEEYRQTAQLAVTEDRDRLDMAERKGKLDQSAVQLDYTAEQLARVRVSATRAGVAVFADPNEWTGKAVAVGEKILLLADPAHVELTAYVPVADNVDVKPGMLLTLYPKSSPLATYDARIDSVAYRAEPTPDGVLAYRVKASFAASGAQPPLGAMGTARIHGSWVPLVYYVLRRPLTLARQWLGW</sequence>
<evidence type="ECO:0000313" key="5">
    <source>
        <dbReference type="Proteomes" id="UP000185151"/>
    </source>
</evidence>
<dbReference type="Gene3D" id="2.40.30.170">
    <property type="match status" value="1"/>
</dbReference>
<evidence type="ECO:0000256" key="1">
    <source>
        <dbReference type="ARBA" id="ARBA00004196"/>
    </source>
</evidence>
<gene>
    <name evidence="4" type="ORF">SAMN05444165_1168</name>
</gene>
<keyword evidence="2" id="KW-0175">Coiled coil</keyword>
<feature type="compositionally biased region" description="Basic and acidic residues" evidence="3">
    <location>
        <begin position="12"/>
        <end position="21"/>
    </location>
</feature>
<keyword evidence="5" id="KW-1185">Reference proteome</keyword>
<dbReference type="Gene3D" id="2.40.50.100">
    <property type="match status" value="1"/>
</dbReference>
<accession>A0A1N6H4Y2</accession>
<dbReference type="Proteomes" id="UP000185151">
    <property type="component" value="Unassembled WGS sequence"/>
</dbReference>
<dbReference type="SUPFAM" id="SSF111369">
    <property type="entry name" value="HlyD-like secretion proteins"/>
    <property type="match status" value="1"/>
</dbReference>
<name>A0A1N6H4Y2_9BURK</name>
<proteinExistence type="predicted"/>